<proteinExistence type="predicted"/>
<protein>
    <submittedName>
        <fullName evidence="1">Uncharacterized protein</fullName>
    </submittedName>
</protein>
<evidence type="ECO:0000313" key="1">
    <source>
        <dbReference type="EMBL" id="AWG29854.1"/>
    </source>
</evidence>
<reference evidence="1 2" key="1">
    <citation type="submission" date="2017-04" db="EMBL/GenBank/DDBJ databases">
        <title>Complete genome sequence of Burkholderia cenocepacia PC184 Midwest clone.</title>
        <authorList>
            <person name="Mulks M.H."/>
            <person name="Cooper V.S."/>
        </authorList>
    </citation>
    <scope>NUCLEOTIDE SEQUENCE [LARGE SCALE GENOMIC DNA]</scope>
    <source>
        <strain evidence="1 2">PC184 Mulks</strain>
    </source>
</reference>
<accession>A0AAD0IZN6</accession>
<evidence type="ECO:0000313" key="2">
    <source>
        <dbReference type="Proteomes" id="UP000244809"/>
    </source>
</evidence>
<dbReference type="EMBL" id="CP021067">
    <property type="protein sequence ID" value="AWG29854.1"/>
    <property type="molecule type" value="Genomic_DNA"/>
</dbReference>
<name>A0AAD0IZN6_9BURK</name>
<gene>
    <name evidence="1" type="ORF">B9Z07_10605</name>
</gene>
<organism evidence="1 2">
    <name type="scientific">Burkholderia cenocepacia</name>
    <dbReference type="NCBI Taxonomy" id="95486"/>
    <lineage>
        <taxon>Bacteria</taxon>
        <taxon>Pseudomonadati</taxon>
        <taxon>Pseudomonadota</taxon>
        <taxon>Betaproteobacteria</taxon>
        <taxon>Burkholderiales</taxon>
        <taxon>Burkholderiaceae</taxon>
        <taxon>Burkholderia</taxon>
        <taxon>Burkholderia cepacia complex</taxon>
    </lineage>
</organism>
<dbReference type="AlphaFoldDB" id="A0AAD0IZN6"/>
<dbReference type="Proteomes" id="UP000244809">
    <property type="component" value="Chromosome 1"/>
</dbReference>
<sequence length="61" mass="7169">MRLHCGYCAERIRKISTLAKDFYSARRHQFHPQGADGVLRDIRTNLQAVRSWSSVWEKHGK</sequence>